<dbReference type="Proteomes" id="UP001595923">
    <property type="component" value="Unassembled WGS sequence"/>
</dbReference>
<evidence type="ECO:0000256" key="2">
    <source>
        <dbReference type="ARBA" id="ARBA00022729"/>
    </source>
</evidence>
<evidence type="ECO:0000256" key="7">
    <source>
        <dbReference type="SAM" id="MobiDB-lite"/>
    </source>
</evidence>
<dbReference type="InterPro" id="IPR018910">
    <property type="entry name" value="LpqB_C"/>
</dbReference>
<feature type="region of interest" description="Disordered" evidence="7">
    <location>
        <begin position="337"/>
        <end position="359"/>
    </location>
</feature>
<keyword evidence="11" id="KW-1185">Reference proteome</keyword>
<evidence type="ECO:0000256" key="1">
    <source>
        <dbReference type="ARBA" id="ARBA00022475"/>
    </source>
</evidence>
<evidence type="ECO:0000256" key="3">
    <source>
        <dbReference type="ARBA" id="ARBA00023136"/>
    </source>
</evidence>
<reference evidence="11" key="1">
    <citation type="journal article" date="2019" name="Int. J. Syst. Evol. Microbiol.">
        <title>The Global Catalogue of Microorganisms (GCM) 10K type strain sequencing project: providing services to taxonomists for standard genome sequencing and annotation.</title>
        <authorList>
            <consortium name="The Broad Institute Genomics Platform"/>
            <consortium name="The Broad Institute Genome Sequencing Center for Infectious Disease"/>
            <person name="Wu L."/>
            <person name="Ma J."/>
        </authorList>
    </citation>
    <scope>NUCLEOTIDE SEQUENCE [LARGE SCALE GENOMIC DNA]</scope>
    <source>
        <strain evidence="11">XZYJ18</strain>
    </source>
</reference>
<comment type="caution">
    <text evidence="10">The sequence shown here is derived from an EMBL/GenBank/DDBJ whole genome shotgun (WGS) entry which is preliminary data.</text>
</comment>
<feature type="chain" id="PRO_5045259428" description="Lipoprotein LpqB" evidence="8">
    <location>
        <begin position="23"/>
        <end position="630"/>
    </location>
</feature>
<dbReference type="Pfam" id="PF25976">
    <property type="entry name" value="LpqB_N"/>
    <property type="match status" value="1"/>
</dbReference>
<name>A0ABV9DVK8_9ACTN</name>
<dbReference type="InterPro" id="IPR059026">
    <property type="entry name" value="LpqB_N"/>
</dbReference>
<dbReference type="PROSITE" id="PS51257">
    <property type="entry name" value="PROKAR_LIPOPROTEIN"/>
    <property type="match status" value="1"/>
</dbReference>
<dbReference type="SUPFAM" id="SSF69322">
    <property type="entry name" value="Tricorn protease domain 2"/>
    <property type="match status" value="1"/>
</dbReference>
<feature type="region of interest" description="Disordered" evidence="7">
    <location>
        <begin position="419"/>
        <end position="460"/>
    </location>
</feature>
<keyword evidence="3 6" id="KW-0472">Membrane</keyword>
<proteinExistence type="inferred from homology"/>
<evidence type="ECO:0000256" key="5">
    <source>
        <dbReference type="ARBA" id="ARBA00023288"/>
    </source>
</evidence>
<dbReference type="InterPro" id="IPR023959">
    <property type="entry name" value="LpqB"/>
</dbReference>
<keyword evidence="1 6" id="KW-1003">Cell membrane</keyword>
<evidence type="ECO:0000313" key="10">
    <source>
        <dbReference type="EMBL" id="MFC4562058.1"/>
    </source>
</evidence>
<sequence length="630" mass="66346">MTTSRAVAPTAALLALTLSACATVPSGGAVTQGSGSGDTTDPYGSYVRMLPAGPQPGVGEEGLVRGFLKGMGSFTDNHGTAREYLSSGRQADWAPDGDVLVYEDMDAVAVDADTAADGETATVRLRSSRVAAIDGSGQYIPADAGQMIDATYRLARDGEGEWRITDLPDSLILSRRDVELAYRPLNLYYFNADRSRLVPDPVFLPVGSDNLATRLVKMLVGGPTDWLDPAVDSAFGDGTGADVAYDSGRVTVELGSAPGGTENRFGMAAQLVWTLKQLPEVEELSLRIDGEEVDLPGANGDDLITGGQWDTVDPAGADNDLNAYFVRDSQLWALSPGQQDTMPEERRVGGAPGAGDTPLEQHAVDLDERHVAGIRAGRGEVVVSRTEEGGEYVPVLSGGEYTSLSWDAYGDLWAAEDVSEDAAAAREEDAQAVEEDTERSGDDPTPVPESGASPSTRAEPRLGTRLWLLHGGTDPVEVDVPELSGTLVTQVRVSRDGTRLAVVGRDSGDDGGRLMVGRIVHRDDGTVAAGGFLPLARELRDVSDVAWRGGDQLVALGRKDRDADQGFLVSLDGSTETTSAGAPSGADMTAISAAPGRPLLSSSEDDQIWLTNDRISWQRAGDGTNPVYPG</sequence>
<keyword evidence="4 6" id="KW-0564">Palmitate</keyword>
<evidence type="ECO:0000256" key="8">
    <source>
        <dbReference type="SAM" id="SignalP"/>
    </source>
</evidence>
<comment type="similarity">
    <text evidence="6">Belongs to the LpqB lipoprotein family.</text>
</comment>
<gene>
    <name evidence="6" type="primary">lpqB</name>
    <name evidence="10" type="ORF">ACFO4E_09340</name>
</gene>
<dbReference type="Pfam" id="PF10647">
    <property type="entry name" value="Gmad1"/>
    <property type="match status" value="1"/>
</dbReference>
<keyword evidence="5 6" id="KW-0449">Lipoprotein</keyword>
<evidence type="ECO:0000259" key="9">
    <source>
        <dbReference type="SMART" id="SM00909"/>
    </source>
</evidence>
<dbReference type="EMBL" id="JBHSFQ010000006">
    <property type="protein sequence ID" value="MFC4562058.1"/>
    <property type="molecule type" value="Genomic_DNA"/>
</dbReference>
<dbReference type="SMART" id="SM00909">
    <property type="entry name" value="Germane"/>
    <property type="match status" value="1"/>
</dbReference>
<accession>A0ABV9DVK8</accession>
<evidence type="ECO:0000256" key="4">
    <source>
        <dbReference type="ARBA" id="ARBA00023139"/>
    </source>
</evidence>
<dbReference type="HAMAP" id="MF_01373">
    <property type="entry name" value="LpqB_lipoprot"/>
    <property type="match status" value="1"/>
</dbReference>
<comment type="subcellular location">
    <subcellularLocation>
        <location evidence="6">Cell membrane</location>
        <topology evidence="6">Lipid-anchor</topology>
    </subcellularLocation>
</comment>
<protein>
    <recommendedName>
        <fullName evidence="6">Lipoprotein LpqB</fullName>
    </recommendedName>
</protein>
<evidence type="ECO:0000256" key="6">
    <source>
        <dbReference type="HAMAP-Rule" id="MF_01373"/>
    </source>
</evidence>
<feature type="signal peptide" evidence="8">
    <location>
        <begin position="1"/>
        <end position="22"/>
    </location>
</feature>
<evidence type="ECO:0000313" key="11">
    <source>
        <dbReference type="Proteomes" id="UP001595923"/>
    </source>
</evidence>
<feature type="region of interest" description="Disordered" evidence="7">
    <location>
        <begin position="574"/>
        <end position="604"/>
    </location>
</feature>
<dbReference type="RefSeq" id="WP_378572912.1">
    <property type="nucleotide sequence ID" value="NZ_JBHSFQ010000006.1"/>
</dbReference>
<dbReference type="InterPro" id="IPR019606">
    <property type="entry name" value="GerMN"/>
</dbReference>
<organism evidence="10 11">
    <name type="scientific">Nocardiopsis mangrovi</name>
    <dbReference type="NCBI Taxonomy" id="1179818"/>
    <lineage>
        <taxon>Bacteria</taxon>
        <taxon>Bacillati</taxon>
        <taxon>Actinomycetota</taxon>
        <taxon>Actinomycetes</taxon>
        <taxon>Streptosporangiales</taxon>
        <taxon>Nocardiopsidaceae</taxon>
        <taxon>Nocardiopsis</taxon>
    </lineage>
</organism>
<dbReference type="Pfam" id="PF10646">
    <property type="entry name" value="Germane"/>
    <property type="match status" value="1"/>
</dbReference>
<feature type="domain" description="GerMN" evidence="9">
    <location>
        <begin position="212"/>
        <end position="297"/>
    </location>
</feature>
<keyword evidence="2 6" id="KW-0732">Signal</keyword>